<dbReference type="GO" id="GO:0030435">
    <property type="term" value="P:sporulation resulting in formation of a cellular spore"/>
    <property type="evidence" value="ECO:0007669"/>
    <property type="project" value="UniProtKB-KW"/>
</dbReference>
<dbReference type="GO" id="GO:0006355">
    <property type="term" value="P:regulation of DNA-templated transcription"/>
    <property type="evidence" value="ECO:0007669"/>
    <property type="project" value="TreeGrafter"/>
</dbReference>
<dbReference type="Pfam" id="PF17035">
    <property type="entry name" value="BET"/>
    <property type="match status" value="1"/>
</dbReference>
<reference evidence="17 18" key="1">
    <citation type="journal article" date="2019" name="BMC Genomics">
        <title>Chromosome level assembly and comparative genome analysis confirm lager-brewing yeasts originated from a single hybridization.</title>
        <authorList>
            <person name="Salazar A.N."/>
            <person name="Gorter de Vries A.R."/>
            <person name="van den Broek M."/>
            <person name="Brouwers N."/>
            <person name="de la Torre Cortes P."/>
            <person name="Kuijpers N.G.A."/>
            <person name="Daran J.G."/>
            <person name="Abeel T."/>
        </authorList>
    </citation>
    <scope>NUCLEOTIDE SEQUENCE [LARGE SCALE GENOMIC DNA]</scope>
    <source>
        <strain evidence="17 18">CBS 1483</strain>
    </source>
</reference>
<feature type="compositionally biased region" description="Polar residues" evidence="14">
    <location>
        <begin position="68"/>
        <end position="78"/>
    </location>
</feature>
<accession>A0A6C1ECH0</accession>
<keyword evidence="4" id="KW-0749">Sporulation</keyword>
<evidence type="ECO:0000256" key="4">
    <source>
        <dbReference type="ARBA" id="ARBA00022969"/>
    </source>
</evidence>
<dbReference type="GO" id="GO:0001046">
    <property type="term" value="F:core promoter sequence-specific DNA binding"/>
    <property type="evidence" value="ECO:0007669"/>
    <property type="project" value="UniProtKB-ARBA"/>
</dbReference>
<evidence type="ECO:0000256" key="11">
    <source>
        <dbReference type="ARBA" id="ARBA00044509"/>
    </source>
</evidence>
<dbReference type="GO" id="GO:0000785">
    <property type="term" value="C:chromatin"/>
    <property type="evidence" value="ECO:0007669"/>
    <property type="project" value="TreeGrafter"/>
</dbReference>
<keyword evidence="2" id="KW-0677">Repeat</keyword>
<keyword evidence="8" id="KW-0804">Transcription</keyword>
<organism evidence="17 18">
    <name type="scientific">Saccharomyces pastorianus</name>
    <name type="common">Lager yeast</name>
    <name type="synonym">Saccharomyces cerevisiae x Saccharomyces eubayanus</name>
    <dbReference type="NCBI Taxonomy" id="27292"/>
    <lineage>
        <taxon>Eukaryota</taxon>
        <taxon>Fungi</taxon>
        <taxon>Dikarya</taxon>
        <taxon>Ascomycota</taxon>
        <taxon>Saccharomycotina</taxon>
        <taxon>Saccharomycetes</taxon>
        <taxon>Saccharomycetales</taxon>
        <taxon>Saccharomycetaceae</taxon>
        <taxon>Saccharomyces</taxon>
    </lineage>
</organism>
<comment type="function">
    <text evidence="12">Transcription factor involved in the expression of a broad class of genes including snRNAs. Required for sporulation and DNA-damage repair. Prevents the spreading of SIR silencing at telomeres and protects histone H4, but not H3, from deacetylation.</text>
</comment>
<keyword evidence="9" id="KW-0234">DNA repair</keyword>
<evidence type="ECO:0000256" key="1">
    <source>
        <dbReference type="ARBA" id="ARBA00004123"/>
    </source>
</evidence>
<keyword evidence="3" id="KW-0227">DNA damage</keyword>
<feature type="compositionally biased region" description="Acidic residues" evidence="14">
    <location>
        <begin position="451"/>
        <end position="460"/>
    </location>
</feature>
<evidence type="ECO:0000256" key="12">
    <source>
        <dbReference type="ARBA" id="ARBA00057888"/>
    </source>
</evidence>
<protein>
    <submittedName>
        <fullName evidence="17">Transcription initiation at TATA-containing promoter protein</fullName>
    </submittedName>
</protein>
<feature type="compositionally biased region" description="Acidic residues" evidence="14">
    <location>
        <begin position="688"/>
        <end position="699"/>
    </location>
</feature>
<gene>
    <name evidence="17" type="primary">BDF1_2</name>
    <name evidence="17" type="ORF">GRS66_009605</name>
</gene>
<dbReference type="GO" id="GO:0005634">
    <property type="term" value="C:nucleus"/>
    <property type="evidence" value="ECO:0007669"/>
    <property type="project" value="UniProtKB-SubCell"/>
</dbReference>
<evidence type="ECO:0000256" key="8">
    <source>
        <dbReference type="ARBA" id="ARBA00023163"/>
    </source>
</evidence>
<evidence type="ECO:0000256" key="5">
    <source>
        <dbReference type="ARBA" id="ARBA00023015"/>
    </source>
</evidence>
<feature type="compositionally biased region" description="Basic and acidic residues" evidence="14">
    <location>
        <begin position="101"/>
        <end position="120"/>
    </location>
</feature>
<feature type="region of interest" description="Disordered" evidence="14">
    <location>
        <begin position="662"/>
        <end position="699"/>
    </location>
</feature>
<keyword evidence="6" id="KW-0175">Coiled coil</keyword>
<feature type="region of interest" description="Disordered" evidence="14">
    <location>
        <begin position="1"/>
        <end position="167"/>
    </location>
</feature>
<dbReference type="InterPro" id="IPR038336">
    <property type="entry name" value="NET_sf"/>
</dbReference>
<evidence type="ECO:0000259" key="15">
    <source>
        <dbReference type="PROSITE" id="PS50014"/>
    </source>
</evidence>
<comment type="subcellular location">
    <subcellularLocation>
        <location evidence="1">Nucleus</location>
    </subcellularLocation>
</comment>
<dbReference type="GO" id="GO:0140566">
    <property type="term" value="F:histone reader activity"/>
    <property type="evidence" value="ECO:0007669"/>
    <property type="project" value="UniProtKB-ARBA"/>
</dbReference>
<feature type="compositionally biased region" description="Basic and acidic residues" evidence="14">
    <location>
        <begin position="27"/>
        <end position="38"/>
    </location>
</feature>
<evidence type="ECO:0000256" key="13">
    <source>
        <dbReference type="PROSITE-ProRule" id="PRU00035"/>
    </source>
</evidence>
<name>A0A6C1ECH0_SACPS</name>
<dbReference type="PROSITE" id="PS50014">
    <property type="entry name" value="BROMODOMAIN_2"/>
    <property type="match status" value="2"/>
</dbReference>
<dbReference type="Gene3D" id="1.20.920.10">
    <property type="entry name" value="Bromodomain-like"/>
    <property type="match status" value="2"/>
</dbReference>
<evidence type="ECO:0000313" key="18">
    <source>
        <dbReference type="Proteomes" id="UP000501346"/>
    </source>
</evidence>
<feature type="compositionally biased region" description="Polar residues" evidence="14">
    <location>
        <begin position="665"/>
        <end position="684"/>
    </location>
</feature>
<dbReference type="OrthoDB" id="784962at2759"/>
<feature type="compositionally biased region" description="Basic residues" evidence="14">
    <location>
        <begin position="300"/>
        <end position="309"/>
    </location>
</feature>
<feature type="domain" description="Bromo" evidence="15">
    <location>
        <begin position="345"/>
        <end position="417"/>
    </location>
</feature>
<feature type="domain" description="NET" evidence="16">
    <location>
        <begin position="531"/>
        <end position="611"/>
    </location>
</feature>
<dbReference type="PRINTS" id="PR00503">
    <property type="entry name" value="BROMODOMAIN"/>
</dbReference>
<dbReference type="SMART" id="SM00297">
    <property type="entry name" value="BROMO"/>
    <property type="match status" value="2"/>
</dbReference>
<evidence type="ECO:0000256" key="3">
    <source>
        <dbReference type="ARBA" id="ARBA00022763"/>
    </source>
</evidence>
<feature type="compositionally biased region" description="Polar residues" evidence="14">
    <location>
        <begin position="621"/>
        <end position="631"/>
    </location>
</feature>
<evidence type="ECO:0000313" key="17">
    <source>
        <dbReference type="EMBL" id="QID86952.1"/>
    </source>
</evidence>
<feature type="region of interest" description="Disordered" evidence="14">
    <location>
        <begin position="438"/>
        <end position="460"/>
    </location>
</feature>
<dbReference type="PANTHER" id="PTHR22880">
    <property type="entry name" value="FALZ-RELATED BROMODOMAIN-CONTAINING PROTEINS"/>
    <property type="match status" value="1"/>
</dbReference>
<feature type="region of interest" description="Disordered" evidence="14">
    <location>
        <begin position="298"/>
        <end position="318"/>
    </location>
</feature>
<evidence type="ECO:0000256" key="2">
    <source>
        <dbReference type="ARBA" id="ARBA00022737"/>
    </source>
</evidence>
<dbReference type="GO" id="GO:0006281">
    <property type="term" value="P:DNA repair"/>
    <property type="evidence" value="ECO:0007669"/>
    <property type="project" value="UniProtKB-KW"/>
</dbReference>
<dbReference type="Gene3D" id="1.20.1270.220">
    <property type="match status" value="1"/>
</dbReference>
<dbReference type="GO" id="GO:0001094">
    <property type="term" value="F:TFIID-class transcription factor complex binding"/>
    <property type="evidence" value="ECO:0007669"/>
    <property type="project" value="UniProtKB-ARBA"/>
</dbReference>
<dbReference type="InterPro" id="IPR027353">
    <property type="entry name" value="NET_dom"/>
</dbReference>
<dbReference type="Proteomes" id="UP000501346">
    <property type="component" value="Chromosome SeXII"/>
</dbReference>
<feature type="domain" description="Bromo" evidence="15">
    <location>
        <begin position="178"/>
        <end position="250"/>
    </location>
</feature>
<evidence type="ECO:0000256" key="6">
    <source>
        <dbReference type="ARBA" id="ARBA00023054"/>
    </source>
</evidence>
<dbReference type="CDD" id="cd05499">
    <property type="entry name" value="Bromo_BDF1_2_II"/>
    <property type="match status" value="1"/>
</dbReference>
<feature type="compositionally biased region" description="Basic residues" evidence="14">
    <location>
        <begin position="501"/>
        <end position="520"/>
    </location>
</feature>
<keyword evidence="18" id="KW-1185">Reference proteome</keyword>
<dbReference type="PROSITE" id="PS00633">
    <property type="entry name" value="BROMODOMAIN_1"/>
    <property type="match status" value="2"/>
</dbReference>
<feature type="region of interest" description="Disordered" evidence="14">
    <location>
        <begin position="607"/>
        <end position="649"/>
    </location>
</feature>
<dbReference type="EMBL" id="CP049009">
    <property type="protein sequence ID" value="QID86952.1"/>
    <property type="molecule type" value="Genomic_DNA"/>
</dbReference>
<dbReference type="Pfam" id="PF00439">
    <property type="entry name" value="Bromodomain"/>
    <property type="match status" value="2"/>
</dbReference>
<dbReference type="GO" id="GO:0006338">
    <property type="term" value="P:chromatin remodeling"/>
    <property type="evidence" value="ECO:0007669"/>
    <property type="project" value="TreeGrafter"/>
</dbReference>
<evidence type="ECO:0000259" key="16">
    <source>
        <dbReference type="PROSITE" id="PS51525"/>
    </source>
</evidence>
<evidence type="ECO:0000256" key="14">
    <source>
        <dbReference type="SAM" id="MobiDB-lite"/>
    </source>
</evidence>
<dbReference type="InterPro" id="IPR001487">
    <property type="entry name" value="Bromodomain"/>
</dbReference>
<keyword evidence="10" id="KW-0539">Nucleus</keyword>
<sequence length="699" mass="78452">MTDITPVENDVDVNGNVNGDVSSTLKRPIDQISNKDEGENGGPLNGLAEDKTPINDGTHTKKPKLNGDISSSASTQAAENGFVESPASAANENDTYNATEVRAEEESQQVLKRENEEGHGGKQKSATANDGSKLGLSEEAPKEPAPAPPPEPDMNNLPQNPIPKHQQKHALLAIKAVKRLKDARPFLQPVDPVKLDIPFYFNYIKRPMDLSTIERKLNLGAYEVPEEITEDFNVMVSNSVRFNGPNAGISQMARNIQASFEKHMLNMPAKDAPPVITKGRGSSAQEDAPIVIRRAQTHNGRPKRTIHPPKSKDIYPYESKKPKSKKLQQAMKFCQTILKELTAKKHASYNYPFLEPVDPVSLNLPTYFDYVKEPMDLSTISKKLNDWEYQTMEDFERDVRLVFKNCYTFNPDGTIVNMMGHRLEEVFNSKWVDRPNLDDYDSDEDSRNQCDYDDYESEYSESDIDETIITNPAIQYLEEQLARMKVELQQLKKHELEKIRKERRLARGSKKRGKRSKGRTGSKSGSSKGRRDKKNKLKTVVTYDMKRIITERINDLPTSKLERAIDIIKKSMPNISEDDEVELDLDTLDNHTILTLYNSFFRQYESSSNTSNGLDGASGITRDTSSLSPTSAGGRKRRSKALSQEEQSRQIEKIKNKLAILDSASPLSQNGSPGQVQSTTRNGFSSSSDDDVSSESEEE</sequence>
<dbReference type="InterPro" id="IPR036427">
    <property type="entry name" value="Bromodomain-like_sf"/>
</dbReference>
<proteinExistence type="inferred from homology"/>
<keyword evidence="7 13" id="KW-0103">Bromodomain</keyword>
<keyword evidence="5" id="KW-0805">Transcription regulation</keyword>
<evidence type="ECO:0000256" key="10">
    <source>
        <dbReference type="ARBA" id="ARBA00023242"/>
    </source>
</evidence>
<dbReference type="PROSITE" id="PS51525">
    <property type="entry name" value="NET"/>
    <property type="match status" value="1"/>
</dbReference>
<dbReference type="InterPro" id="IPR018359">
    <property type="entry name" value="Bromodomain_CS"/>
</dbReference>
<dbReference type="SUPFAM" id="SSF47370">
    <property type="entry name" value="Bromodomain"/>
    <property type="match status" value="2"/>
</dbReference>
<dbReference type="CDD" id="cd05500">
    <property type="entry name" value="Bromo_BDF1_2_I"/>
    <property type="match status" value="1"/>
</dbReference>
<feature type="compositionally biased region" description="Polar residues" evidence="14">
    <location>
        <begin position="88"/>
        <end position="98"/>
    </location>
</feature>
<dbReference type="PANTHER" id="PTHR22880:SF225">
    <property type="entry name" value="BROMODOMAIN-CONTAINING PROTEIN BET-1-RELATED"/>
    <property type="match status" value="1"/>
</dbReference>
<dbReference type="AlphaFoldDB" id="A0A6C1ECH0"/>
<feature type="compositionally biased region" description="Pro residues" evidence="14">
    <location>
        <begin position="143"/>
        <end position="152"/>
    </location>
</feature>
<evidence type="ECO:0000256" key="7">
    <source>
        <dbReference type="ARBA" id="ARBA00023117"/>
    </source>
</evidence>
<dbReference type="GO" id="GO:0031452">
    <property type="term" value="P:negative regulation of heterochromatin formation"/>
    <property type="evidence" value="ECO:0007669"/>
    <property type="project" value="UniProtKB-ARBA"/>
</dbReference>
<comment type="similarity">
    <text evidence="11">Belongs to the BET family.</text>
</comment>
<feature type="compositionally biased region" description="Low complexity" evidence="14">
    <location>
        <begin position="12"/>
        <end position="21"/>
    </location>
</feature>
<feature type="region of interest" description="Disordered" evidence="14">
    <location>
        <begin position="499"/>
        <end position="536"/>
    </location>
</feature>
<dbReference type="InterPro" id="IPR050935">
    <property type="entry name" value="Bromo_chromatin_reader"/>
</dbReference>
<dbReference type="FunFam" id="1.20.920.10:FF:000047">
    <property type="entry name" value="Bromodomain-containing factor 1"/>
    <property type="match status" value="1"/>
</dbReference>
<evidence type="ECO:0000256" key="9">
    <source>
        <dbReference type="ARBA" id="ARBA00023204"/>
    </source>
</evidence>